<dbReference type="PRINTS" id="PR00762">
    <property type="entry name" value="CLCHANNEL"/>
</dbReference>
<dbReference type="InterPro" id="IPR001807">
    <property type="entry name" value="ClC"/>
</dbReference>
<keyword evidence="4 6" id="KW-0472">Membrane</keyword>
<feature type="transmembrane region" description="Helical" evidence="6">
    <location>
        <begin position="64"/>
        <end position="85"/>
    </location>
</feature>
<name>A0ABW7UNG6_9ACTN</name>
<evidence type="ECO:0000313" key="7">
    <source>
        <dbReference type="EMBL" id="MFI1964192.1"/>
    </source>
</evidence>
<dbReference type="InterPro" id="IPR014743">
    <property type="entry name" value="Cl-channel_core"/>
</dbReference>
<feature type="transmembrane region" description="Helical" evidence="6">
    <location>
        <begin position="156"/>
        <end position="180"/>
    </location>
</feature>
<evidence type="ECO:0000313" key="8">
    <source>
        <dbReference type="Proteomes" id="UP001611548"/>
    </source>
</evidence>
<accession>A0ABW7UNG6</accession>
<feature type="transmembrane region" description="Helical" evidence="6">
    <location>
        <begin position="105"/>
        <end position="127"/>
    </location>
</feature>
<proteinExistence type="predicted"/>
<reference evidence="7 8" key="1">
    <citation type="submission" date="2024-10" db="EMBL/GenBank/DDBJ databases">
        <title>The Natural Products Discovery Center: Release of the First 8490 Sequenced Strains for Exploring Actinobacteria Biosynthetic Diversity.</title>
        <authorList>
            <person name="Kalkreuter E."/>
            <person name="Kautsar S.A."/>
            <person name="Yang D."/>
            <person name="Bader C.D."/>
            <person name="Teijaro C.N."/>
            <person name="Fluegel L."/>
            <person name="Davis C.M."/>
            <person name="Simpson J.R."/>
            <person name="Lauterbach L."/>
            <person name="Steele A.D."/>
            <person name="Gui C."/>
            <person name="Meng S."/>
            <person name="Li G."/>
            <person name="Viehrig K."/>
            <person name="Ye F."/>
            <person name="Su P."/>
            <person name="Kiefer A.F."/>
            <person name="Nichols A."/>
            <person name="Cepeda A.J."/>
            <person name="Yan W."/>
            <person name="Fan B."/>
            <person name="Jiang Y."/>
            <person name="Adhikari A."/>
            <person name="Zheng C.-J."/>
            <person name="Schuster L."/>
            <person name="Cowan T.M."/>
            <person name="Smanski M.J."/>
            <person name="Chevrette M.G."/>
            <person name="De Carvalho L.P.S."/>
            <person name="Shen B."/>
        </authorList>
    </citation>
    <scope>NUCLEOTIDE SEQUENCE [LARGE SCALE GENOMIC DNA]</scope>
    <source>
        <strain evidence="7 8">NPDC020327</strain>
    </source>
</reference>
<feature type="transmembrane region" description="Helical" evidence="6">
    <location>
        <begin position="259"/>
        <end position="282"/>
    </location>
</feature>
<feature type="region of interest" description="Disordered" evidence="5">
    <location>
        <begin position="188"/>
        <end position="212"/>
    </location>
</feature>
<feature type="transmembrane region" description="Helical" evidence="6">
    <location>
        <begin position="405"/>
        <end position="435"/>
    </location>
</feature>
<keyword evidence="8" id="KW-1185">Reference proteome</keyword>
<evidence type="ECO:0000256" key="5">
    <source>
        <dbReference type="SAM" id="MobiDB-lite"/>
    </source>
</evidence>
<feature type="transmembrane region" description="Helical" evidence="6">
    <location>
        <begin position="22"/>
        <end position="44"/>
    </location>
</feature>
<dbReference type="EMBL" id="JBIRWE010000003">
    <property type="protein sequence ID" value="MFI1964192.1"/>
    <property type="molecule type" value="Genomic_DNA"/>
</dbReference>
<comment type="caution">
    <text evidence="7">The sequence shown here is derived from an EMBL/GenBank/DDBJ whole genome shotgun (WGS) entry which is preliminary data.</text>
</comment>
<gene>
    <name evidence="7" type="ORF">ACH429_08645</name>
</gene>
<feature type="transmembrane region" description="Helical" evidence="6">
    <location>
        <begin position="336"/>
        <end position="355"/>
    </location>
</feature>
<evidence type="ECO:0000256" key="4">
    <source>
        <dbReference type="ARBA" id="ARBA00023136"/>
    </source>
</evidence>
<organism evidence="7 8">
    <name type="scientific">Streptomyces pathocidini</name>
    <dbReference type="NCBI Taxonomy" id="1650571"/>
    <lineage>
        <taxon>Bacteria</taxon>
        <taxon>Bacillati</taxon>
        <taxon>Actinomycetota</taxon>
        <taxon>Actinomycetes</taxon>
        <taxon>Kitasatosporales</taxon>
        <taxon>Streptomycetaceae</taxon>
        <taxon>Streptomyces</taxon>
    </lineage>
</organism>
<feature type="transmembrane region" description="Helical" evidence="6">
    <location>
        <begin position="362"/>
        <end position="380"/>
    </location>
</feature>
<dbReference type="PANTHER" id="PTHR43427">
    <property type="entry name" value="CHLORIDE CHANNEL PROTEIN CLC-E"/>
    <property type="match status" value="1"/>
</dbReference>
<dbReference type="Gene3D" id="1.10.3080.10">
    <property type="entry name" value="Clc chloride channel"/>
    <property type="match status" value="1"/>
</dbReference>
<sequence>MVTDSSASAQPAALGPRTLLRLTVPALVVGVAASLVLIGVDALAGRLEDALWHSLPAALGIGGWSAGWMLAVLTATGLVVGLVVWKIPGHAGPDPATTGLVEPPIPVAVVPGLLLAAALALGGGVSLGPENPITAANIALAYWFGRRMAPGSPADLWVSLAGAGTIGALFGTPVAAALILTETFVGRSAPTPGGPTQGPDPGTAQGPDPGAEKGQPSLWDLLFAPLVAAGAGGITTVLIAEPSFDLNLPSYPGPHYGDIPAALLISSAGALLALAAVYAFPYTHRAFQRLGHPVLMVTAGGVLLGLLGVLGGHLTLFKGLSEVRELAADPQKWSGGELALMAVVKLAAMILAATCGFRGGRIFPSVFVGVALGLCAHAVAPEVHLTLAVECAVLGVLMGVTRQGWLSLFTAAVLGPEAAVLPVLCVASLPAWLIVTGRPLMQLGRDGKSLR</sequence>
<dbReference type="PANTHER" id="PTHR43427:SF9">
    <property type="entry name" value="ION-TRANSPORT PROTEIN YFEO-RELATED"/>
    <property type="match status" value="1"/>
</dbReference>
<feature type="compositionally biased region" description="Low complexity" evidence="5">
    <location>
        <begin position="197"/>
        <end position="209"/>
    </location>
</feature>
<keyword evidence="2 6" id="KW-0812">Transmembrane</keyword>
<dbReference type="CDD" id="cd00400">
    <property type="entry name" value="Voltage_gated_ClC"/>
    <property type="match status" value="1"/>
</dbReference>
<feature type="transmembrane region" description="Helical" evidence="6">
    <location>
        <begin position="294"/>
        <end position="316"/>
    </location>
</feature>
<evidence type="ECO:0000256" key="3">
    <source>
        <dbReference type="ARBA" id="ARBA00022989"/>
    </source>
</evidence>
<feature type="transmembrane region" description="Helical" evidence="6">
    <location>
        <begin position="221"/>
        <end position="239"/>
    </location>
</feature>
<dbReference type="Proteomes" id="UP001611548">
    <property type="component" value="Unassembled WGS sequence"/>
</dbReference>
<dbReference type="InterPro" id="IPR050368">
    <property type="entry name" value="ClC-type_chloride_channel"/>
</dbReference>
<protein>
    <submittedName>
        <fullName evidence="7">Chloride channel protein</fullName>
    </submittedName>
</protein>
<evidence type="ECO:0000256" key="6">
    <source>
        <dbReference type="SAM" id="Phobius"/>
    </source>
</evidence>
<evidence type="ECO:0000256" key="1">
    <source>
        <dbReference type="ARBA" id="ARBA00004141"/>
    </source>
</evidence>
<dbReference type="Pfam" id="PF00654">
    <property type="entry name" value="Voltage_CLC"/>
    <property type="match status" value="1"/>
</dbReference>
<evidence type="ECO:0000256" key="2">
    <source>
        <dbReference type="ARBA" id="ARBA00022692"/>
    </source>
</evidence>
<dbReference type="RefSeq" id="WP_055470161.1">
    <property type="nucleotide sequence ID" value="NZ_JBIRWE010000003.1"/>
</dbReference>
<comment type="subcellular location">
    <subcellularLocation>
        <location evidence="1">Membrane</location>
        <topology evidence="1">Multi-pass membrane protein</topology>
    </subcellularLocation>
</comment>
<dbReference type="SUPFAM" id="SSF81340">
    <property type="entry name" value="Clc chloride channel"/>
    <property type="match status" value="2"/>
</dbReference>
<keyword evidence="3 6" id="KW-1133">Transmembrane helix</keyword>